<dbReference type="Proteomes" id="UP000034491">
    <property type="component" value="Unassembled WGS sequence"/>
</dbReference>
<reference evidence="1 2" key="1">
    <citation type="submission" date="2015-03" db="EMBL/GenBank/DDBJ databases">
        <title>Genome sequence of Kiloniella sp. P1-1, isolated from the gut microflora of Pacific white shrimp, Penaeus vannamei.</title>
        <authorList>
            <person name="Shao Z."/>
            <person name="Wang L."/>
            <person name="Li X."/>
        </authorList>
    </citation>
    <scope>NUCLEOTIDE SEQUENCE [LARGE SCALE GENOMIC DNA]</scope>
    <source>
        <strain evidence="1 2">P1-1</strain>
    </source>
</reference>
<evidence type="ECO:0000313" key="2">
    <source>
        <dbReference type="Proteomes" id="UP000034491"/>
    </source>
</evidence>
<dbReference type="AlphaFoldDB" id="A0A0M2R9W4"/>
<dbReference type="EMBL" id="LANI01000002">
    <property type="protein sequence ID" value="KKJ78461.1"/>
    <property type="molecule type" value="Genomic_DNA"/>
</dbReference>
<protein>
    <submittedName>
        <fullName evidence="1">Uncharacterized protein</fullName>
    </submittedName>
</protein>
<sequence>MINVLGKTYILAARLEDRSVRYDRKNAETKNVNIKKEQRERKKGASKFGSGNLLRFFGGASECPCH</sequence>
<dbReference type="STRING" id="1549748.WH95_04060"/>
<organism evidence="1 2">
    <name type="scientific">Kiloniella litopenaei</name>
    <dbReference type="NCBI Taxonomy" id="1549748"/>
    <lineage>
        <taxon>Bacteria</taxon>
        <taxon>Pseudomonadati</taxon>
        <taxon>Pseudomonadota</taxon>
        <taxon>Alphaproteobacteria</taxon>
        <taxon>Rhodospirillales</taxon>
        <taxon>Kiloniellaceae</taxon>
        <taxon>Kiloniella</taxon>
    </lineage>
</organism>
<keyword evidence="2" id="KW-1185">Reference proteome</keyword>
<name>A0A0M2R9W4_9PROT</name>
<evidence type="ECO:0000313" key="1">
    <source>
        <dbReference type="EMBL" id="KKJ78461.1"/>
    </source>
</evidence>
<comment type="caution">
    <text evidence="1">The sequence shown here is derived from an EMBL/GenBank/DDBJ whole genome shotgun (WGS) entry which is preliminary data.</text>
</comment>
<accession>A0A0M2R9W4</accession>
<proteinExistence type="predicted"/>
<gene>
    <name evidence="1" type="ORF">WH95_04060</name>
</gene>